<accession>A0A101AAH7</accession>
<evidence type="ECO:0000313" key="1">
    <source>
        <dbReference type="EMBL" id="KUI19436.1"/>
    </source>
</evidence>
<dbReference type="EMBL" id="LQIR01000006">
    <property type="protein sequence ID" value="KUI19436.1"/>
    <property type="molecule type" value="Genomic_DNA"/>
</dbReference>
<dbReference type="Proteomes" id="UP000053707">
    <property type="component" value="Unassembled WGS sequence"/>
</dbReference>
<reference evidence="1 2" key="1">
    <citation type="submission" date="2016-01" db="EMBL/GenBank/DDBJ databases">
        <authorList>
            <consortium name="TB Trials Study Group"/>
            <person name="Sutton G."/>
            <person name="Brinkac L."/>
            <person name="Sanka R."/>
            <person name="Adams M."/>
            <person name="Lau E.L."/>
            <person name="Macaden R."/>
            <person name="Grewal H.M.S."/>
        </authorList>
    </citation>
    <scope>NUCLEOTIDE SEQUENCE [LARGE SCALE GENOMIC DNA]</scope>
    <source>
        <strain evidence="1 2">IS-1744</strain>
    </source>
</reference>
<evidence type="ECO:0000313" key="2">
    <source>
        <dbReference type="Proteomes" id="UP000053707"/>
    </source>
</evidence>
<protein>
    <submittedName>
        <fullName evidence="1">Uncharacterized protein</fullName>
    </submittedName>
</protein>
<name>A0A101AAH7_9MYCO</name>
<sequence length="215" mass="21651">MKTRGPLITLGAVAVLAVALWLGNVSKEQAPVAAPAAESVTTASAVAPTTAPSAPATGFPARADYVGTVPTATGEITLEISVDGGKVIAYACDGNSVEVWLRGDADKGVVNATSQDKASVLDGHLEGNAVMGLLTIGEKSWVFTAPAAEAPAGLFVYERDGVRSSWIVDADGDVTGVLRRNDGSLGPAPVLATDGTAVIDGQRVRAVRVGGGSDV</sequence>
<dbReference type="AlphaFoldDB" id="A0A101AAH7"/>
<proteinExistence type="predicted"/>
<gene>
    <name evidence="1" type="ORF">AU192_06335</name>
</gene>
<dbReference type="RefSeq" id="WP_064394744.1">
    <property type="nucleotide sequence ID" value="NZ_LQIR01000006.1"/>
</dbReference>
<keyword evidence="2" id="KW-1185">Reference proteome</keyword>
<organism evidence="1 2">
    <name type="scientific">Mycobacterium lehmannii</name>
    <dbReference type="NCBI Taxonomy" id="2048550"/>
    <lineage>
        <taxon>Bacteria</taxon>
        <taxon>Bacillati</taxon>
        <taxon>Actinomycetota</taxon>
        <taxon>Actinomycetes</taxon>
        <taxon>Mycobacteriales</taxon>
        <taxon>Mycobacteriaceae</taxon>
        <taxon>Mycobacterium</taxon>
    </lineage>
</organism>
<comment type="caution">
    <text evidence="1">The sequence shown here is derived from an EMBL/GenBank/DDBJ whole genome shotgun (WGS) entry which is preliminary data.</text>
</comment>